<evidence type="ECO:0000259" key="1">
    <source>
        <dbReference type="Pfam" id="PF01850"/>
    </source>
</evidence>
<proteinExistence type="predicted"/>
<dbReference type="SUPFAM" id="SSF88723">
    <property type="entry name" value="PIN domain-like"/>
    <property type="match status" value="1"/>
</dbReference>
<evidence type="ECO:0000313" key="2">
    <source>
        <dbReference type="EMBL" id="OGM32938.1"/>
    </source>
</evidence>
<organism evidence="2 3">
    <name type="scientific">Candidatus Woesebacteria bacterium RIFCSPHIGHO2_01_FULL_44_21</name>
    <dbReference type="NCBI Taxonomy" id="1802503"/>
    <lineage>
        <taxon>Bacteria</taxon>
        <taxon>Candidatus Woeseibacteriota</taxon>
    </lineage>
</organism>
<name>A0A1F7Z1W0_9BACT</name>
<dbReference type="EMBL" id="MGGP01000011">
    <property type="protein sequence ID" value="OGM32938.1"/>
    <property type="molecule type" value="Genomic_DNA"/>
</dbReference>
<dbReference type="InterPro" id="IPR002716">
    <property type="entry name" value="PIN_dom"/>
</dbReference>
<protein>
    <recommendedName>
        <fullName evidence="1">PIN domain-containing protein</fullName>
    </recommendedName>
</protein>
<sequence>MKEYIVDTNILLRFLLRDVEDQYQKASILFKKASEREVRLLIPQIVIFEVEFALKKFYNFEKGNVIDKLESIVSANYLKVEAKEIFLRSLAIYRVRNISFVDSFLKAYSEAQKAGLMSFDRKIG</sequence>
<evidence type="ECO:0000313" key="3">
    <source>
        <dbReference type="Proteomes" id="UP000178870"/>
    </source>
</evidence>
<accession>A0A1F7Z1W0</accession>
<gene>
    <name evidence="2" type="ORF">A2803_05080</name>
</gene>
<reference evidence="2 3" key="1">
    <citation type="journal article" date="2016" name="Nat. Commun.">
        <title>Thousands of microbial genomes shed light on interconnected biogeochemical processes in an aquifer system.</title>
        <authorList>
            <person name="Anantharaman K."/>
            <person name="Brown C.T."/>
            <person name="Hug L.A."/>
            <person name="Sharon I."/>
            <person name="Castelle C.J."/>
            <person name="Probst A.J."/>
            <person name="Thomas B.C."/>
            <person name="Singh A."/>
            <person name="Wilkins M.J."/>
            <person name="Karaoz U."/>
            <person name="Brodie E.L."/>
            <person name="Williams K.H."/>
            <person name="Hubbard S.S."/>
            <person name="Banfield J.F."/>
        </authorList>
    </citation>
    <scope>NUCLEOTIDE SEQUENCE [LARGE SCALE GENOMIC DNA]</scope>
</reference>
<dbReference type="Gene3D" id="3.40.50.1010">
    <property type="entry name" value="5'-nuclease"/>
    <property type="match status" value="1"/>
</dbReference>
<dbReference type="AlphaFoldDB" id="A0A1F7Z1W0"/>
<comment type="caution">
    <text evidence="2">The sequence shown here is derived from an EMBL/GenBank/DDBJ whole genome shotgun (WGS) entry which is preliminary data.</text>
</comment>
<dbReference type="Pfam" id="PF01850">
    <property type="entry name" value="PIN"/>
    <property type="match status" value="1"/>
</dbReference>
<feature type="domain" description="PIN" evidence="1">
    <location>
        <begin position="4"/>
        <end position="122"/>
    </location>
</feature>
<dbReference type="Proteomes" id="UP000178870">
    <property type="component" value="Unassembled WGS sequence"/>
</dbReference>
<dbReference type="InterPro" id="IPR029060">
    <property type="entry name" value="PIN-like_dom_sf"/>
</dbReference>